<evidence type="ECO:0000256" key="5">
    <source>
        <dbReference type="ARBA" id="ARBA00022741"/>
    </source>
</evidence>
<reference evidence="10" key="1">
    <citation type="submission" date="2017-08" db="EMBL/GenBank/DDBJ databases">
        <title>A dynamic microbial community with high functional redundancy inhabits the cold, oxic subseafloor aquifer.</title>
        <authorList>
            <person name="Tully B.J."/>
            <person name="Wheat C.G."/>
            <person name="Glazer B.T."/>
            <person name="Huber J.A."/>
        </authorList>
    </citation>
    <scope>NUCLEOTIDE SEQUENCE [LARGE SCALE GENOMIC DNA]</scope>
</reference>
<evidence type="ECO:0000256" key="7">
    <source>
        <dbReference type="ARBA" id="ARBA00023277"/>
    </source>
</evidence>
<evidence type="ECO:0000256" key="6">
    <source>
        <dbReference type="ARBA" id="ARBA00022840"/>
    </source>
</evidence>
<evidence type="ECO:0000256" key="2">
    <source>
        <dbReference type="ARBA" id="ARBA00022600"/>
    </source>
</evidence>
<evidence type="ECO:0000259" key="8">
    <source>
        <dbReference type="Pfam" id="PF00483"/>
    </source>
</evidence>
<dbReference type="InterPro" id="IPR011831">
    <property type="entry name" value="ADP-Glc_PPase"/>
</dbReference>
<evidence type="ECO:0000256" key="3">
    <source>
        <dbReference type="ARBA" id="ARBA00022679"/>
    </source>
</evidence>
<sequence>MRKFPHKKQISLVDDVATIILAGGQGTRLYPLTEKRCKPNVCFAGRYRLIDIPISNSLNSGIKQIYIISQYFSTSLNHHIKETFQFDHIQGAMLSFLHPEENEKGLNWYKGTADAIRKNLEVFKECPSEYFLILSGDQLYNMDLHAMVKFAKEKEADLTIATLPVKEKEAKRMGLVRVDESYDVMDFVEKPQDQKILKNYRVSEEFLREKEFKDPKEHHYLGSMGIYIFKKDALFKLLEEDKRDDFGRHLITSQINKGKTAAFYYDGYWEDIGTISSYYEANLALTRNHLGLDLYNESFPIFANPVNLPCARVCSTKIENSILCQGSHIEALEVTHSMLGLRSHVKKGTIIRNTIVIGNQFYEPPSSMADHLPESFSIGENCQIEKAIIDEHVLIGDNVKLINKDNLETYDSDGVYIRDGIIIVASGTTLPDNFVL</sequence>
<dbReference type="InterPro" id="IPR005835">
    <property type="entry name" value="NTP_transferase_dom"/>
</dbReference>
<dbReference type="InterPro" id="IPR011004">
    <property type="entry name" value="Trimer_LpxA-like_sf"/>
</dbReference>
<dbReference type="Pfam" id="PF00483">
    <property type="entry name" value="NTP_transferase"/>
    <property type="match status" value="1"/>
</dbReference>
<dbReference type="GO" id="GO:0008878">
    <property type="term" value="F:glucose-1-phosphate adenylyltransferase activity"/>
    <property type="evidence" value="ECO:0007669"/>
    <property type="project" value="InterPro"/>
</dbReference>
<dbReference type="SUPFAM" id="SSF51161">
    <property type="entry name" value="Trimeric LpxA-like enzymes"/>
    <property type="match status" value="1"/>
</dbReference>
<dbReference type="PANTHER" id="PTHR43523:SF12">
    <property type="entry name" value="GLUCOSE-1-PHOSPHATE ADENYLYLTRANSFERASE LARGE SUBUNIT 1, CHLOROPLASTIC-RELATED"/>
    <property type="match status" value="1"/>
</dbReference>
<gene>
    <name evidence="9" type="ORF">COB11_01710</name>
</gene>
<keyword evidence="3 9" id="KW-0808">Transferase</keyword>
<dbReference type="Gene3D" id="3.90.550.10">
    <property type="entry name" value="Spore Coat Polysaccharide Biosynthesis Protein SpsA, Chain A"/>
    <property type="match status" value="1"/>
</dbReference>
<dbReference type="Proteomes" id="UP000217838">
    <property type="component" value="Unassembled WGS sequence"/>
</dbReference>
<dbReference type="EMBL" id="NVUU01000013">
    <property type="protein sequence ID" value="PCI95624.1"/>
    <property type="molecule type" value="Genomic_DNA"/>
</dbReference>
<name>A0A2A4YLM9_UNCAE</name>
<dbReference type="GO" id="GO:0005978">
    <property type="term" value="P:glycogen biosynthetic process"/>
    <property type="evidence" value="ECO:0007669"/>
    <property type="project" value="InterPro"/>
</dbReference>
<dbReference type="PANTHER" id="PTHR43523">
    <property type="entry name" value="GLUCOSE-1-PHOSPHATE ADENYLYLTRANSFERASE-RELATED"/>
    <property type="match status" value="1"/>
</dbReference>
<evidence type="ECO:0000256" key="4">
    <source>
        <dbReference type="ARBA" id="ARBA00022695"/>
    </source>
</evidence>
<dbReference type="GO" id="GO:0005524">
    <property type="term" value="F:ATP binding"/>
    <property type="evidence" value="ECO:0007669"/>
    <property type="project" value="UniProtKB-KW"/>
</dbReference>
<keyword evidence="6" id="KW-0067">ATP-binding</keyword>
<keyword evidence="2" id="KW-0321">Glycogen metabolism</keyword>
<feature type="domain" description="Nucleotidyl transferase" evidence="8">
    <location>
        <begin position="18"/>
        <end position="286"/>
    </location>
</feature>
<dbReference type="SUPFAM" id="SSF53448">
    <property type="entry name" value="Nucleotide-diphospho-sugar transferases"/>
    <property type="match status" value="1"/>
</dbReference>
<keyword evidence="4 9" id="KW-0548">Nucleotidyltransferase</keyword>
<comment type="similarity">
    <text evidence="1">Belongs to the bacterial/plant glucose-1-phosphate adenylyltransferase family.</text>
</comment>
<keyword evidence="5" id="KW-0547">Nucleotide-binding</keyword>
<dbReference type="Gene3D" id="2.160.10.10">
    <property type="entry name" value="Hexapeptide repeat proteins"/>
    <property type="match status" value="1"/>
</dbReference>
<organism evidence="9 10">
    <name type="scientific">Aerophobetes bacterium</name>
    <dbReference type="NCBI Taxonomy" id="2030807"/>
    <lineage>
        <taxon>Bacteria</taxon>
        <taxon>Candidatus Aerophobota</taxon>
    </lineage>
</organism>
<dbReference type="InterPro" id="IPR005836">
    <property type="entry name" value="ADP_Glu_pyroP_CS"/>
</dbReference>
<dbReference type="AlphaFoldDB" id="A0A2A4YLM9"/>
<evidence type="ECO:0000313" key="10">
    <source>
        <dbReference type="Proteomes" id="UP000217838"/>
    </source>
</evidence>
<proteinExistence type="inferred from homology"/>
<dbReference type="InterPro" id="IPR029044">
    <property type="entry name" value="Nucleotide-diphossugar_trans"/>
</dbReference>
<dbReference type="Pfam" id="PF25247">
    <property type="entry name" value="LbH_GLGC"/>
    <property type="match status" value="1"/>
</dbReference>
<dbReference type="PROSITE" id="PS00809">
    <property type="entry name" value="ADP_GLC_PYROPHOSPH_2"/>
    <property type="match status" value="1"/>
</dbReference>
<accession>A0A2A4YLM9</accession>
<evidence type="ECO:0000313" key="9">
    <source>
        <dbReference type="EMBL" id="PCI95624.1"/>
    </source>
</evidence>
<dbReference type="CDD" id="cd02508">
    <property type="entry name" value="ADP_Glucose_PP"/>
    <property type="match status" value="1"/>
</dbReference>
<dbReference type="CDD" id="cd04651">
    <property type="entry name" value="LbH_G1P_AT_C"/>
    <property type="match status" value="1"/>
</dbReference>
<comment type="caution">
    <text evidence="9">The sequence shown here is derived from an EMBL/GenBank/DDBJ whole genome shotgun (WGS) entry which is preliminary data.</text>
</comment>
<protein>
    <submittedName>
        <fullName evidence="9">Glucose-1-phosphate adenylyltransferase</fullName>
    </submittedName>
</protein>
<evidence type="ECO:0000256" key="1">
    <source>
        <dbReference type="ARBA" id="ARBA00010443"/>
    </source>
</evidence>
<keyword evidence="7" id="KW-0119">Carbohydrate metabolism</keyword>